<comment type="caution">
    <text evidence="1">The sequence shown here is derived from an EMBL/GenBank/DDBJ whole genome shotgun (WGS) entry which is preliminary data.</text>
</comment>
<reference evidence="1 2" key="1">
    <citation type="submission" date="2020-04" db="EMBL/GenBank/DDBJ databases">
        <title>Vibrio sp. SM6, a novel species isolated from seawater.</title>
        <authorList>
            <person name="Wang X."/>
        </authorList>
    </citation>
    <scope>NUCLEOTIDE SEQUENCE [LARGE SCALE GENOMIC DNA]</scope>
    <source>
        <strain evidence="1 2">SM6</strain>
    </source>
</reference>
<evidence type="ECO:0000313" key="2">
    <source>
        <dbReference type="Proteomes" id="UP000535589"/>
    </source>
</evidence>
<sequence length="195" mass="21808">MNNNKFPNESEIIVRHTQTWLLTSNESVKSLALDMLAPRLKKFAPENPTVAEQDNWEASVSRMVHRYLKGSHPMPLSWKWQWLDCLPKKYRDSALKEIYAIHGFLDTLPEIESGTACDASINEVLESVASMVSTAEPAHDGKYDEKDSLESSNQMIDSLLGLAAKCLDEARKINAGTGAVGTRHNINNFSMSEVE</sequence>
<name>A0A7X8TTZ6_9VIBR</name>
<keyword evidence="2" id="KW-1185">Reference proteome</keyword>
<protein>
    <submittedName>
        <fullName evidence="1">Uncharacterized protein</fullName>
    </submittedName>
</protein>
<dbReference type="RefSeq" id="WP_138222982.1">
    <property type="nucleotide sequence ID" value="NZ_JABAIK010000028.1"/>
</dbReference>
<dbReference type="EMBL" id="JABAIK010000028">
    <property type="protein sequence ID" value="NLS14764.1"/>
    <property type="molecule type" value="Genomic_DNA"/>
</dbReference>
<accession>A0A7X8TTZ6</accession>
<evidence type="ECO:0000313" key="1">
    <source>
        <dbReference type="EMBL" id="NLS14764.1"/>
    </source>
</evidence>
<dbReference type="AlphaFoldDB" id="A0A7X8TTZ6"/>
<proteinExistence type="predicted"/>
<dbReference type="Proteomes" id="UP000535589">
    <property type="component" value="Unassembled WGS sequence"/>
</dbReference>
<organism evidence="1 2">
    <name type="scientific">Vibrio agarilyticus</name>
    <dbReference type="NCBI Taxonomy" id="2726741"/>
    <lineage>
        <taxon>Bacteria</taxon>
        <taxon>Pseudomonadati</taxon>
        <taxon>Pseudomonadota</taxon>
        <taxon>Gammaproteobacteria</taxon>
        <taxon>Vibrionales</taxon>
        <taxon>Vibrionaceae</taxon>
        <taxon>Vibrio</taxon>
    </lineage>
</organism>
<gene>
    <name evidence="1" type="ORF">HGP28_18045</name>
</gene>